<evidence type="ECO:0000256" key="1">
    <source>
        <dbReference type="ARBA" id="ARBA00005953"/>
    </source>
</evidence>
<dbReference type="PANTHER" id="PTHR31793:SF27">
    <property type="entry name" value="NOVEL THIOESTERASE SUPERFAMILY DOMAIN AND SAPOSIN A-TYPE DOMAIN CONTAINING PROTEIN (0610012H03RIK)"/>
    <property type="match status" value="1"/>
</dbReference>
<dbReference type="RefSeq" id="WP_040141508.1">
    <property type="nucleotide sequence ID" value="NZ_CP006990.1"/>
</dbReference>
<keyword evidence="3" id="KW-0614">Plasmid</keyword>
<dbReference type="InterPro" id="IPR029069">
    <property type="entry name" value="HotDog_dom_sf"/>
</dbReference>
<dbReference type="OrthoDB" id="9799036at2"/>
<organism evidence="3 4">
    <name type="scientific">Rhizobium etli bv. mimosae str. IE4771</name>
    <dbReference type="NCBI Taxonomy" id="1432050"/>
    <lineage>
        <taxon>Bacteria</taxon>
        <taxon>Pseudomonadati</taxon>
        <taxon>Pseudomonadota</taxon>
        <taxon>Alphaproteobacteria</taxon>
        <taxon>Hyphomicrobiales</taxon>
        <taxon>Rhizobiaceae</taxon>
        <taxon>Rhizobium/Agrobacterium group</taxon>
        <taxon>Rhizobium</taxon>
    </lineage>
</organism>
<dbReference type="NCBIfam" id="TIGR00051">
    <property type="entry name" value="YbgC/FadM family acyl-CoA thioesterase"/>
    <property type="match status" value="1"/>
</dbReference>
<dbReference type="PANTHER" id="PTHR31793">
    <property type="entry name" value="4-HYDROXYBENZOYL-COA THIOESTERASE FAMILY MEMBER"/>
    <property type="match status" value="1"/>
</dbReference>
<dbReference type="Gene3D" id="3.10.129.10">
    <property type="entry name" value="Hotdog Thioesterase"/>
    <property type="match status" value="1"/>
</dbReference>
<dbReference type="Pfam" id="PF13279">
    <property type="entry name" value="4HBT_2"/>
    <property type="match status" value="1"/>
</dbReference>
<name>A0A060IG41_RHIET</name>
<comment type="similarity">
    <text evidence="1">Belongs to the 4-hydroxybenzoyl-CoA thioesterase family.</text>
</comment>
<keyword evidence="2" id="KW-0378">Hydrolase</keyword>
<dbReference type="GO" id="GO:0047617">
    <property type="term" value="F:fatty acyl-CoA hydrolase activity"/>
    <property type="evidence" value="ECO:0007669"/>
    <property type="project" value="TreeGrafter"/>
</dbReference>
<evidence type="ECO:0000313" key="3">
    <source>
        <dbReference type="EMBL" id="AIC30576.1"/>
    </source>
</evidence>
<dbReference type="InterPro" id="IPR050563">
    <property type="entry name" value="4-hydroxybenzoyl-CoA_TE"/>
</dbReference>
<sequence>MSVDDRPLASFRVSMRDIDIYGHVHNSVYLDYCEDAVVEFLRHREILGHFRHTTSGVAYHVKKAEITFHNPIDVDDVVEAKVAVEKIGRTSLAFTIELFRRRDGAHCATAGLVWVCVGLSDSRPTPIPEATRGALSQG</sequence>
<accession>A0A060IG41</accession>
<dbReference type="Proteomes" id="UP000027180">
    <property type="component" value="Plasmid pRetIE4771d"/>
</dbReference>
<dbReference type="AlphaFoldDB" id="A0A060IG41"/>
<evidence type="ECO:0000313" key="4">
    <source>
        <dbReference type="Proteomes" id="UP000027180"/>
    </source>
</evidence>
<protein>
    <submittedName>
        <fullName evidence="3">Thioesterase superfamily protein</fullName>
    </submittedName>
</protein>
<gene>
    <name evidence="3" type="ORF">IE4771_PD00021</name>
</gene>
<reference evidence="3 4" key="1">
    <citation type="submission" date="2013-12" db="EMBL/GenBank/DDBJ databases">
        <title>Complete genome sequence of Rhizobium etli bv. mimosae IE4771.</title>
        <authorList>
            <person name="Bustos P."/>
            <person name="Santamaria R.I."/>
            <person name="Lozano L."/>
            <person name="Ormeno-Orrillo E."/>
            <person name="Rogel M.A."/>
            <person name="Romero D."/>
            <person name="Cevallos M.A."/>
            <person name="Martinez-Romero E."/>
            <person name="Gonzalez V."/>
        </authorList>
    </citation>
    <scope>NUCLEOTIDE SEQUENCE [LARGE SCALE GENOMIC DNA]</scope>
    <source>
        <strain evidence="3 4">IE4771</strain>
        <plasmid evidence="4">Plasmid pRetIE4771d</plasmid>
    </source>
</reference>
<dbReference type="PIRSF" id="PIRSF003230">
    <property type="entry name" value="YbgC"/>
    <property type="match status" value="1"/>
</dbReference>
<dbReference type="CDD" id="cd00586">
    <property type="entry name" value="4HBT"/>
    <property type="match status" value="1"/>
</dbReference>
<dbReference type="KEGG" id="rei:IE4771_PD00021"/>
<dbReference type="HOGENOM" id="CLU_101141_2_2_5"/>
<geneLocation type="plasmid" evidence="3 4">
    <name>pRetIE4771d</name>
</geneLocation>
<proteinExistence type="inferred from homology"/>
<dbReference type="EMBL" id="CP006990">
    <property type="protein sequence ID" value="AIC30576.1"/>
    <property type="molecule type" value="Genomic_DNA"/>
</dbReference>
<evidence type="ECO:0000256" key="2">
    <source>
        <dbReference type="ARBA" id="ARBA00022801"/>
    </source>
</evidence>
<dbReference type="SUPFAM" id="SSF54637">
    <property type="entry name" value="Thioesterase/thiol ester dehydrase-isomerase"/>
    <property type="match status" value="1"/>
</dbReference>
<dbReference type="InterPro" id="IPR006684">
    <property type="entry name" value="YbgC/YbaW"/>
</dbReference>